<dbReference type="PANTHER" id="PTHR32285:SF213">
    <property type="entry name" value="PROTEIN TRICHOME BIREFRINGENCE-LIKE 11"/>
    <property type="match status" value="1"/>
</dbReference>
<sequence length="309" mass="35597">MCGIQWTLSTDVFLSWWLNVCRFDSEVMLNFLRGKRLVFVGDSIGRNQWESLLCMLATGVKNKTRIFEVNGESITKHKGSLIFRFQAYNCTIEYYRSPFLVPQGSPPHDAPKSVQCTLKVDTIDWASNQWLGADILVFNTGHWWSYEKTLKVGCYFQVGGDVNKSMSVRDGLARAIQTWKRWVAFNIDSSKASIFLCTYTPVHFSGGTWKKGGRCNMETEPYKEGTRLGRESWTNRVILEEVATLRQSVRLLDITHLSNYRKDAHPSIYYRLPTEDRPLNHQDCSHWCLPGLPDIWNQILYASLLYSAP</sequence>
<accession>A0A8T2QEH8</accession>
<dbReference type="AlphaFoldDB" id="A0A8T2QEH8"/>
<dbReference type="OMA" id="EAYPLYQ"/>
<dbReference type="GO" id="GO:0005794">
    <property type="term" value="C:Golgi apparatus"/>
    <property type="evidence" value="ECO:0007669"/>
    <property type="project" value="TreeGrafter"/>
</dbReference>
<comment type="caution">
    <text evidence="3">The sequence shown here is derived from an EMBL/GenBank/DDBJ whole genome shotgun (WGS) entry which is preliminary data.</text>
</comment>
<evidence type="ECO:0000256" key="1">
    <source>
        <dbReference type="ARBA" id="ARBA00007727"/>
    </source>
</evidence>
<evidence type="ECO:0000313" key="3">
    <source>
        <dbReference type="EMBL" id="KAH7282084.1"/>
    </source>
</evidence>
<dbReference type="EMBL" id="CM035440">
    <property type="protein sequence ID" value="KAH7282084.1"/>
    <property type="molecule type" value="Genomic_DNA"/>
</dbReference>
<reference evidence="3" key="1">
    <citation type="submission" date="2021-08" db="EMBL/GenBank/DDBJ databases">
        <title>WGS assembly of Ceratopteris richardii.</title>
        <authorList>
            <person name="Marchant D.B."/>
            <person name="Chen G."/>
            <person name="Jenkins J."/>
            <person name="Shu S."/>
            <person name="Leebens-Mack J."/>
            <person name="Grimwood J."/>
            <person name="Schmutz J."/>
            <person name="Soltis P."/>
            <person name="Soltis D."/>
            <person name="Chen Z.-H."/>
        </authorList>
    </citation>
    <scope>NUCLEOTIDE SEQUENCE</scope>
    <source>
        <strain evidence="3">Whitten #5841</strain>
        <tissue evidence="3">Leaf</tissue>
    </source>
</reference>
<dbReference type="OrthoDB" id="630188at2759"/>
<keyword evidence="4" id="KW-1185">Reference proteome</keyword>
<dbReference type="InterPro" id="IPR026057">
    <property type="entry name" value="TBL_C"/>
</dbReference>
<dbReference type="PANTHER" id="PTHR32285">
    <property type="entry name" value="PROTEIN TRICHOME BIREFRINGENCE-LIKE 9-RELATED"/>
    <property type="match status" value="1"/>
</dbReference>
<dbReference type="Proteomes" id="UP000825935">
    <property type="component" value="Chromosome 35"/>
</dbReference>
<protein>
    <recommendedName>
        <fullName evidence="2">Trichome birefringence-like C-terminal domain-containing protein</fullName>
    </recommendedName>
</protein>
<evidence type="ECO:0000313" key="4">
    <source>
        <dbReference type="Proteomes" id="UP000825935"/>
    </source>
</evidence>
<evidence type="ECO:0000259" key="2">
    <source>
        <dbReference type="Pfam" id="PF13839"/>
    </source>
</evidence>
<comment type="similarity">
    <text evidence="1">Belongs to the PC-esterase family. TBL subfamily.</text>
</comment>
<feature type="domain" description="Trichome birefringence-like C-terminal" evidence="2">
    <location>
        <begin position="21"/>
        <end position="302"/>
    </location>
</feature>
<dbReference type="Pfam" id="PF13839">
    <property type="entry name" value="PC-Esterase"/>
    <property type="match status" value="1"/>
</dbReference>
<dbReference type="GO" id="GO:0016413">
    <property type="term" value="F:O-acetyltransferase activity"/>
    <property type="evidence" value="ECO:0007669"/>
    <property type="project" value="InterPro"/>
</dbReference>
<name>A0A8T2QEH8_CERRI</name>
<organism evidence="3 4">
    <name type="scientific">Ceratopteris richardii</name>
    <name type="common">Triangle waterfern</name>
    <dbReference type="NCBI Taxonomy" id="49495"/>
    <lineage>
        <taxon>Eukaryota</taxon>
        <taxon>Viridiplantae</taxon>
        <taxon>Streptophyta</taxon>
        <taxon>Embryophyta</taxon>
        <taxon>Tracheophyta</taxon>
        <taxon>Polypodiopsida</taxon>
        <taxon>Polypodiidae</taxon>
        <taxon>Polypodiales</taxon>
        <taxon>Pteridineae</taxon>
        <taxon>Pteridaceae</taxon>
        <taxon>Parkerioideae</taxon>
        <taxon>Ceratopteris</taxon>
    </lineage>
</organism>
<proteinExistence type="inferred from homology"/>
<dbReference type="InterPro" id="IPR029962">
    <property type="entry name" value="TBL"/>
</dbReference>
<gene>
    <name evidence="3" type="ORF">KP509_35G011400</name>
</gene>